<accession>A0ABY6IBY3</accession>
<dbReference type="Pfam" id="PF08241">
    <property type="entry name" value="Methyltransf_11"/>
    <property type="match status" value="1"/>
</dbReference>
<keyword evidence="2" id="KW-0808">Transferase</keyword>
<dbReference type="EMBL" id="CP107567">
    <property type="protein sequence ID" value="UYQ64513.1"/>
    <property type="molecule type" value="Genomic_DNA"/>
</dbReference>
<dbReference type="InterPro" id="IPR013216">
    <property type="entry name" value="Methyltransf_11"/>
</dbReference>
<reference evidence="2" key="1">
    <citation type="submission" date="2022-10" db="EMBL/GenBank/DDBJ databases">
        <title>Cytochrome P450 Catalyzes Benzene Ring Formation in the Biosynthesis of Trialkyl-Substituted Aromatic Polyketides.</title>
        <authorList>
            <person name="Zhao E."/>
            <person name="Ge H."/>
        </authorList>
    </citation>
    <scope>NUCLEOTIDE SEQUENCE</scope>
    <source>
        <strain evidence="2">NA0869</strain>
    </source>
</reference>
<name>A0ABY6IBY3_STRPE</name>
<proteinExistence type="predicted"/>
<evidence type="ECO:0000313" key="3">
    <source>
        <dbReference type="Proteomes" id="UP001163878"/>
    </source>
</evidence>
<gene>
    <name evidence="2" type="ORF">OGH68_25655</name>
</gene>
<sequence>MAAKLATELESFRSIWKGGFFGADPLEPLDSLYGLWGYTSMQHAIYLACIKPYINSKTSAVEIGPGRGAWTRAMVGAGEVTCLDALSAEHNGFWQYVGRRENLRYFKVEDFSCSMLADDSVDYLFSFDALCHVSFDGISAYMASLFPKFRSGAHGFIMVADYAKYNSFVENLPRFDVTRTLLAKNSGQLKQRLVDVYLLPLQTRARNRAPWRPLNLSEDDVARPGRWYNAGGTRTCELLEKLGYEVLDPDMELDYRSPVIHFRKR</sequence>
<protein>
    <submittedName>
        <fullName evidence="2">Class I SAM-dependent methyltransferase</fullName>
    </submittedName>
</protein>
<evidence type="ECO:0000313" key="2">
    <source>
        <dbReference type="EMBL" id="UYQ64513.1"/>
    </source>
</evidence>
<dbReference type="RefSeq" id="WP_264247328.1">
    <property type="nucleotide sequence ID" value="NZ_CP107567.1"/>
</dbReference>
<dbReference type="Gene3D" id="3.40.50.150">
    <property type="entry name" value="Vaccinia Virus protein VP39"/>
    <property type="match status" value="1"/>
</dbReference>
<keyword evidence="2" id="KW-0489">Methyltransferase</keyword>
<dbReference type="GO" id="GO:0032259">
    <property type="term" value="P:methylation"/>
    <property type="evidence" value="ECO:0007669"/>
    <property type="project" value="UniProtKB-KW"/>
</dbReference>
<feature type="domain" description="Methyltransferase type 11" evidence="1">
    <location>
        <begin position="61"/>
        <end position="133"/>
    </location>
</feature>
<organism evidence="2 3">
    <name type="scientific">Streptomyces peucetius</name>
    <dbReference type="NCBI Taxonomy" id="1950"/>
    <lineage>
        <taxon>Bacteria</taxon>
        <taxon>Bacillati</taxon>
        <taxon>Actinomycetota</taxon>
        <taxon>Actinomycetes</taxon>
        <taxon>Kitasatosporales</taxon>
        <taxon>Streptomycetaceae</taxon>
        <taxon>Streptomyces</taxon>
    </lineage>
</organism>
<dbReference type="GO" id="GO:0008168">
    <property type="term" value="F:methyltransferase activity"/>
    <property type="evidence" value="ECO:0007669"/>
    <property type="project" value="UniProtKB-KW"/>
</dbReference>
<dbReference type="InterPro" id="IPR029063">
    <property type="entry name" value="SAM-dependent_MTases_sf"/>
</dbReference>
<dbReference type="Proteomes" id="UP001163878">
    <property type="component" value="Chromosome"/>
</dbReference>
<evidence type="ECO:0000259" key="1">
    <source>
        <dbReference type="Pfam" id="PF08241"/>
    </source>
</evidence>
<dbReference type="SUPFAM" id="SSF53335">
    <property type="entry name" value="S-adenosyl-L-methionine-dependent methyltransferases"/>
    <property type="match status" value="1"/>
</dbReference>
<keyword evidence="3" id="KW-1185">Reference proteome</keyword>